<protein>
    <recommendedName>
        <fullName evidence="3">DUF4843 domain-containing protein</fullName>
    </recommendedName>
</protein>
<name>A0ABP7YNH2_9FLAO</name>
<dbReference type="Pfam" id="PF16132">
    <property type="entry name" value="DUF4843"/>
    <property type="match status" value="1"/>
</dbReference>
<dbReference type="PROSITE" id="PS51257">
    <property type="entry name" value="PROKAR_LIPOPROTEIN"/>
    <property type="match status" value="1"/>
</dbReference>
<keyword evidence="2" id="KW-1185">Reference proteome</keyword>
<accession>A0ABP7YNH2</accession>
<evidence type="ECO:0000313" key="2">
    <source>
        <dbReference type="Proteomes" id="UP001501333"/>
    </source>
</evidence>
<evidence type="ECO:0000313" key="1">
    <source>
        <dbReference type="EMBL" id="GAA4138498.1"/>
    </source>
</evidence>
<dbReference type="EMBL" id="BAABAO010000013">
    <property type="protein sequence ID" value="GAA4138498.1"/>
    <property type="molecule type" value="Genomic_DNA"/>
</dbReference>
<sequence>MKKILILSITFLSLFGLTSCDKEEIQPYNDTDNIYFSRSIVPLYSNGPLIDSTGFSFGLDNAAITERIFPIAIRVQGKVSNVDRQIKLTVDPSSTAVLGTHFKFPENMVMRAGKEIDTIFLKVLRTPDMKTKDFTAVLNLEENEFFTTKMQSRVTNVLTGKTISFIRFKLSFNDKLSTPLGWITANFGVFTAKKFFLMCELMDLEPEMFNQAPGGTGLSIPDYQYYQNFMKRYLADQKASGNTIYEENGNEMFFP</sequence>
<dbReference type="InterPro" id="IPR032299">
    <property type="entry name" value="DUF4843"/>
</dbReference>
<comment type="caution">
    <text evidence="1">The sequence shown here is derived from an EMBL/GenBank/DDBJ whole genome shotgun (WGS) entry which is preliminary data.</text>
</comment>
<organism evidence="1 2">
    <name type="scientific">Flavobacterium chungbukense</name>
    <dbReference type="NCBI Taxonomy" id="877464"/>
    <lineage>
        <taxon>Bacteria</taxon>
        <taxon>Pseudomonadati</taxon>
        <taxon>Bacteroidota</taxon>
        <taxon>Flavobacteriia</taxon>
        <taxon>Flavobacteriales</taxon>
        <taxon>Flavobacteriaceae</taxon>
        <taxon>Flavobacterium</taxon>
    </lineage>
</organism>
<evidence type="ECO:0008006" key="3">
    <source>
        <dbReference type="Google" id="ProtNLM"/>
    </source>
</evidence>
<dbReference type="RefSeq" id="WP_229349427.1">
    <property type="nucleotide sequence ID" value="NZ_BAABAO010000013.1"/>
</dbReference>
<dbReference type="Proteomes" id="UP001501333">
    <property type="component" value="Unassembled WGS sequence"/>
</dbReference>
<gene>
    <name evidence="1" type="ORF">GCM10022250_37190</name>
</gene>
<reference evidence="2" key="1">
    <citation type="journal article" date="2019" name="Int. J. Syst. Evol. Microbiol.">
        <title>The Global Catalogue of Microorganisms (GCM) 10K type strain sequencing project: providing services to taxonomists for standard genome sequencing and annotation.</title>
        <authorList>
            <consortium name="The Broad Institute Genomics Platform"/>
            <consortium name="The Broad Institute Genome Sequencing Center for Infectious Disease"/>
            <person name="Wu L."/>
            <person name="Ma J."/>
        </authorList>
    </citation>
    <scope>NUCLEOTIDE SEQUENCE [LARGE SCALE GENOMIC DNA]</scope>
    <source>
        <strain evidence="2">JCM 17386</strain>
    </source>
</reference>
<proteinExistence type="predicted"/>